<accession>A0A6A4FSH7</accession>
<dbReference type="EMBL" id="QXFV01000225">
    <property type="protein sequence ID" value="KAE9044969.1"/>
    <property type="molecule type" value="Genomic_DNA"/>
</dbReference>
<organism evidence="4 6">
    <name type="scientific">Phytophthora rubi</name>
    <dbReference type="NCBI Taxonomy" id="129364"/>
    <lineage>
        <taxon>Eukaryota</taxon>
        <taxon>Sar</taxon>
        <taxon>Stramenopiles</taxon>
        <taxon>Oomycota</taxon>
        <taxon>Peronosporomycetes</taxon>
        <taxon>Peronosporales</taxon>
        <taxon>Peronosporaceae</taxon>
        <taxon>Phytophthora</taxon>
    </lineage>
</organism>
<dbReference type="AlphaFoldDB" id="A0A6A4FSH7"/>
<dbReference type="EMBL" id="QXFT01000225">
    <property type="protein sequence ID" value="KAE9350343.1"/>
    <property type="molecule type" value="Genomic_DNA"/>
</dbReference>
<evidence type="ECO:0000313" key="7">
    <source>
        <dbReference type="Proteomes" id="UP000435112"/>
    </source>
</evidence>
<evidence type="ECO:0000313" key="4">
    <source>
        <dbReference type="EMBL" id="KAE9350343.1"/>
    </source>
</evidence>
<proteinExistence type="predicted"/>
<keyword evidence="1" id="KW-0732">Signal</keyword>
<feature type="chain" id="PRO_5036167704" description="RxLR effector protein" evidence="1">
    <location>
        <begin position="24"/>
        <end position="53"/>
    </location>
</feature>
<evidence type="ECO:0000313" key="5">
    <source>
        <dbReference type="Proteomes" id="UP000429607"/>
    </source>
</evidence>
<evidence type="ECO:0000256" key="1">
    <source>
        <dbReference type="SAM" id="SignalP"/>
    </source>
</evidence>
<dbReference type="Proteomes" id="UP000435112">
    <property type="component" value="Unassembled WGS sequence"/>
</dbReference>
<keyword evidence="6" id="KW-1185">Reference proteome</keyword>
<evidence type="ECO:0008006" key="8">
    <source>
        <dbReference type="Google" id="ProtNLM"/>
    </source>
</evidence>
<dbReference type="EMBL" id="QXFU01000240">
    <property type="protein sequence ID" value="KAE9039231.1"/>
    <property type="molecule type" value="Genomic_DNA"/>
</dbReference>
<protein>
    <recommendedName>
        <fullName evidence="8">RxLR effector protein</fullName>
    </recommendedName>
</protein>
<evidence type="ECO:0000313" key="2">
    <source>
        <dbReference type="EMBL" id="KAE9039231.1"/>
    </source>
</evidence>
<sequence>MILRGCMALLCAQSMASWHSVAGFAPLTSASRLEAQPINGVSGVDAFAAWIDC</sequence>
<dbReference type="Proteomes" id="UP000434957">
    <property type="component" value="Unassembled WGS sequence"/>
</dbReference>
<feature type="signal peptide" evidence="1">
    <location>
        <begin position="1"/>
        <end position="23"/>
    </location>
</feature>
<comment type="caution">
    <text evidence="4">The sequence shown here is derived from an EMBL/GenBank/DDBJ whole genome shotgun (WGS) entry which is preliminary data.</text>
</comment>
<name>A0A6A4FSH7_9STRA</name>
<gene>
    <name evidence="3" type="ORF">PR001_g5163</name>
    <name evidence="2" type="ORF">PR002_g5616</name>
    <name evidence="4" type="ORF">PR003_g5418</name>
</gene>
<reference evidence="4 6" key="1">
    <citation type="submission" date="2018-08" db="EMBL/GenBank/DDBJ databases">
        <title>Genomic investigation of the strawberry pathogen Phytophthora fragariae indicates pathogenicity is determined by transcriptional variation in three key races.</title>
        <authorList>
            <person name="Adams T.M."/>
            <person name="Armitage A.D."/>
            <person name="Sobczyk M.K."/>
            <person name="Bates H.J."/>
            <person name="Dunwell J.M."/>
            <person name="Nellist C.F."/>
            <person name="Harrison R.J."/>
        </authorList>
    </citation>
    <scope>NUCLEOTIDE SEQUENCE [LARGE SCALE GENOMIC DNA]</scope>
    <source>
        <strain evidence="3 5">SCRP249</strain>
        <strain evidence="2 7">SCRP324</strain>
        <strain evidence="4 6">SCRP333</strain>
    </source>
</reference>
<evidence type="ECO:0000313" key="6">
    <source>
        <dbReference type="Proteomes" id="UP000434957"/>
    </source>
</evidence>
<dbReference type="Proteomes" id="UP000429607">
    <property type="component" value="Unassembled WGS sequence"/>
</dbReference>
<evidence type="ECO:0000313" key="3">
    <source>
        <dbReference type="EMBL" id="KAE9044969.1"/>
    </source>
</evidence>